<dbReference type="Pfam" id="PF09697">
    <property type="entry name" value="Porph_ging"/>
    <property type="match status" value="1"/>
</dbReference>
<evidence type="ECO:0008006" key="3">
    <source>
        <dbReference type="Google" id="ProtNLM"/>
    </source>
</evidence>
<organism evidence="1 2">
    <name type="scientific">Flaviaesturariibacter amylovorans</name>
    <dbReference type="NCBI Taxonomy" id="1084520"/>
    <lineage>
        <taxon>Bacteria</taxon>
        <taxon>Pseudomonadati</taxon>
        <taxon>Bacteroidota</taxon>
        <taxon>Chitinophagia</taxon>
        <taxon>Chitinophagales</taxon>
        <taxon>Chitinophagaceae</taxon>
        <taxon>Flaviaestuariibacter</taxon>
    </lineage>
</organism>
<evidence type="ECO:0000313" key="1">
    <source>
        <dbReference type="EMBL" id="GAA4338866.1"/>
    </source>
</evidence>
<protein>
    <recommendedName>
        <fullName evidence="3">GLPGLI family protein</fullName>
    </recommendedName>
</protein>
<dbReference type="NCBIfam" id="TIGR01200">
    <property type="entry name" value="GLPGLI"/>
    <property type="match status" value="1"/>
</dbReference>
<dbReference type="EMBL" id="BAABGY010000011">
    <property type="protein sequence ID" value="GAA4338866.1"/>
    <property type="molecule type" value="Genomic_DNA"/>
</dbReference>
<proteinExistence type="predicted"/>
<name>A0ABP8HG92_9BACT</name>
<dbReference type="Proteomes" id="UP001501725">
    <property type="component" value="Unassembled WGS sequence"/>
</dbReference>
<gene>
    <name evidence="1" type="ORF">GCM10023184_35570</name>
</gene>
<comment type="caution">
    <text evidence="1">The sequence shown here is derived from an EMBL/GenBank/DDBJ whole genome shotgun (WGS) entry which is preliminary data.</text>
</comment>
<accession>A0ABP8HG92</accession>
<keyword evidence="2" id="KW-1185">Reference proteome</keyword>
<sequence>MKKWILPICLLVTGTAGAQKKEGTIVYERTMQMRRPANMDPEIAARFPAARTDNFELLYANNQSLWRVLPKADGGNGDIVAQGSGGNVGVFRMAGGNDEIYTNIDKSERVEKRELFDAEFVVTDSVRRLPWKITGESKTILGHNAQKAVAQRIGTRMAISMEAGGEMKRTPVADTSTIVAWFSTDIPVTVGPGEYQGQLPGVILEVDVNNGRTVYKAVEISPKVSVAQIREPKGKRYTQAQYEKERDRLMEEMRKNMPAGAQIRIQN</sequence>
<reference evidence="2" key="1">
    <citation type="journal article" date="2019" name="Int. J. Syst. Evol. Microbiol.">
        <title>The Global Catalogue of Microorganisms (GCM) 10K type strain sequencing project: providing services to taxonomists for standard genome sequencing and annotation.</title>
        <authorList>
            <consortium name="The Broad Institute Genomics Platform"/>
            <consortium name="The Broad Institute Genome Sequencing Center for Infectious Disease"/>
            <person name="Wu L."/>
            <person name="Ma J."/>
        </authorList>
    </citation>
    <scope>NUCLEOTIDE SEQUENCE [LARGE SCALE GENOMIC DNA]</scope>
    <source>
        <strain evidence="2">JCM 17919</strain>
    </source>
</reference>
<evidence type="ECO:0000313" key="2">
    <source>
        <dbReference type="Proteomes" id="UP001501725"/>
    </source>
</evidence>
<dbReference type="InterPro" id="IPR005901">
    <property type="entry name" value="GLPGLI"/>
</dbReference>
<dbReference type="RefSeq" id="WP_345257161.1">
    <property type="nucleotide sequence ID" value="NZ_BAABGY010000011.1"/>
</dbReference>